<sequence>MTAAWLVVVAAYAAGVAAILPPLLVVAVAAVLRGGRTLLDRLMLAIGLLFGLTCVAGLVFAVWPWGLHPVAVAGTAFTVLIVAAAGTGRRPALPRPRIGDVIAAAAVGGVAVVLIRPVLRDGPVGRLARMLDGEDLARHTAVFDAIRRTGGYLFEQPEAAERLVYRGMVSYPQGSHLLAGLLDGFMRSSSGDFGSGTSMLTHYLAYVLGGYLLLTLALIWAAQWIGAAALTPSRQLPVAAFVAGLCGFGPLLDMVRMGYPSQVAGLAAAVLLLALLVRPLAGARQQLVLVGLLLGAVGFTYYLYLPPVGLAVLVWLWRDRHRVLKHRAFAGVAATLAVVSVVPMATGVFLAGQAGVLFTAGSVGFDRTVMVVLGVAVGVSLLTRRARRSRVWRGYAVVSVPVAGFAGVLAAAQWFASGGSGYYASKALFLLFALLIVGVGAVLLHLPPPEPGRSAVPRWSAAVLVFMLVMGGFTAGPGDNPYQLTRNWAPARVVLEAHARFTDEPAVPTVIVGDDEGYESYRMTLFLQTLQRTSGTMAAATYEHEPVSSPKRLDAVVARIPGSMRLVALSETAERRALAVRARHPELDIEVVRL</sequence>
<reference evidence="2" key="2">
    <citation type="submission" date="2022-09" db="EMBL/GenBank/DDBJ databases">
        <title>Biosynthetic gene clusters of Dactylosporangioum fulvum.</title>
        <authorList>
            <person name="Caradec T."/>
        </authorList>
    </citation>
    <scope>NUCLEOTIDE SEQUENCE</scope>
    <source>
        <strain evidence="2">NRRL B-16292</strain>
    </source>
</reference>
<dbReference type="EMBL" id="CP073720">
    <property type="protein sequence ID" value="UWP84256.1"/>
    <property type="molecule type" value="Genomic_DNA"/>
</dbReference>
<keyword evidence="3" id="KW-1185">Reference proteome</keyword>
<keyword evidence="1" id="KW-0812">Transmembrane</keyword>
<protein>
    <submittedName>
        <fullName evidence="2">DUF1616 domain-containing protein</fullName>
    </submittedName>
</protein>
<reference evidence="2" key="1">
    <citation type="submission" date="2021-04" db="EMBL/GenBank/DDBJ databases">
        <authorList>
            <person name="Hartkoorn R.C."/>
            <person name="Beaudoing E."/>
            <person name="Hot D."/>
        </authorList>
    </citation>
    <scope>NUCLEOTIDE SEQUENCE</scope>
    <source>
        <strain evidence="2">NRRL B-16292</strain>
    </source>
</reference>
<evidence type="ECO:0000313" key="2">
    <source>
        <dbReference type="EMBL" id="UWP84256.1"/>
    </source>
</evidence>
<keyword evidence="1" id="KW-1133">Transmembrane helix</keyword>
<name>A0ABY5W582_9ACTN</name>
<feature type="transmembrane region" description="Helical" evidence="1">
    <location>
        <begin position="98"/>
        <end position="119"/>
    </location>
</feature>
<feature type="transmembrane region" description="Helical" evidence="1">
    <location>
        <begin position="203"/>
        <end position="222"/>
    </location>
</feature>
<feature type="transmembrane region" description="Helical" evidence="1">
    <location>
        <begin position="234"/>
        <end position="251"/>
    </location>
</feature>
<evidence type="ECO:0000256" key="1">
    <source>
        <dbReference type="SAM" id="Phobius"/>
    </source>
</evidence>
<feature type="transmembrane region" description="Helical" evidence="1">
    <location>
        <begin position="364"/>
        <end position="383"/>
    </location>
</feature>
<feature type="transmembrane region" description="Helical" evidence="1">
    <location>
        <begin position="328"/>
        <end position="352"/>
    </location>
</feature>
<feature type="transmembrane region" description="Helical" evidence="1">
    <location>
        <begin position="427"/>
        <end position="447"/>
    </location>
</feature>
<feature type="transmembrane region" description="Helical" evidence="1">
    <location>
        <begin position="287"/>
        <end position="316"/>
    </location>
</feature>
<organism evidence="2 3">
    <name type="scientific">Dactylosporangium fulvum</name>
    <dbReference type="NCBI Taxonomy" id="53359"/>
    <lineage>
        <taxon>Bacteria</taxon>
        <taxon>Bacillati</taxon>
        <taxon>Actinomycetota</taxon>
        <taxon>Actinomycetes</taxon>
        <taxon>Micromonosporales</taxon>
        <taxon>Micromonosporaceae</taxon>
        <taxon>Dactylosporangium</taxon>
    </lineage>
</organism>
<feature type="transmembrane region" description="Helical" evidence="1">
    <location>
        <begin position="459"/>
        <end position="476"/>
    </location>
</feature>
<feature type="transmembrane region" description="Helical" evidence="1">
    <location>
        <begin position="395"/>
        <end position="415"/>
    </location>
</feature>
<gene>
    <name evidence="2" type="ORF">Dfulv_08460</name>
</gene>
<dbReference type="RefSeq" id="WP_259862085.1">
    <property type="nucleotide sequence ID" value="NZ_BAAAST010000030.1"/>
</dbReference>
<feature type="transmembrane region" description="Helical" evidence="1">
    <location>
        <begin position="6"/>
        <end position="32"/>
    </location>
</feature>
<proteinExistence type="predicted"/>
<feature type="transmembrane region" description="Helical" evidence="1">
    <location>
        <begin position="44"/>
        <end position="63"/>
    </location>
</feature>
<evidence type="ECO:0000313" key="3">
    <source>
        <dbReference type="Proteomes" id="UP001059617"/>
    </source>
</evidence>
<keyword evidence="1" id="KW-0472">Membrane</keyword>
<feature type="transmembrane region" description="Helical" evidence="1">
    <location>
        <begin position="69"/>
        <end position="86"/>
    </location>
</feature>
<accession>A0ABY5W582</accession>
<dbReference type="Proteomes" id="UP001059617">
    <property type="component" value="Chromosome"/>
</dbReference>
<feature type="transmembrane region" description="Helical" evidence="1">
    <location>
        <begin position="263"/>
        <end position="281"/>
    </location>
</feature>